<dbReference type="Gene3D" id="3.30.530.20">
    <property type="match status" value="1"/>
</dbReference>
<evidence type="ECO:0000256" key="1">
    <source>
        <dbReference type="ARBA" id="ARBA00006817"/>
    </source>
</evidence>
<dbReference type="Pfam" id="PF08327">
    <property type="entry name" value="AHSA1"/>
    <property type="match status" value="1"/>
</dbReference>
<reference evidence="4" key="1">
    <citation type="submission" date="2022-06" db="EMBL/GenBank/DDBJ databases">
        <title>Complete genome sequence of Streptomyces nigrescens HEK616.</title>
        <authorList>
            <person name="Asamizu S."/>
            <person name="Onaka H."/>
        </authorList>
    </citation>
    <scope>NUCLEOTIDE SEQUENCE</scope>
    <source>
        <strain evidence="4">HEK616</strain>
    </source>
</reference>
<evidence type="ECO:0000259" key="3">
    <source>
        <dbReference type="Pfam" id="PF08327"/>
    </source>
</evidence>
<accession>A0ABN6QXN4</accession>
<protein>
    <recommendedName>
        <fullName evidence="3">Activator of Hsp90 ATPase homologue 1/2-like C-terminal domain-containing protein</fullName>
    </recommendedName>
</protein>
<name>A0ABN6QXN4_STRNI</name>
<comment type="similarity">
    <text evidence="1">Belongs to the AHA1 family.</text>
</comment>
<dbReference type="SUPFAM" id="SSF55961">
    <property type="entry name" value="Bet v1-like"/>
    <property type="match status" value="1"/>
</dbReference>
<evidence type="ECO:0000313" key="4">
    <source>
        <dbReference type="EMBL" id="BDM69603.1"/>
    </source>
</evidence>
<dbReference type="InterPro" id="IPR023393">
    <property type="entry name" value="START-like_dom_sf"/>
</dbReference>
<sequence>MPCEEKLATNTAGTRAADTDVDAGTDADTDMDVDGQVSGAVPGVRHDTFTVECHLPAPPSSVFEAFADTPVRRRWFKLPGRQVSYDHDFTVNGGETASSVFTIPDAPPERLAYTSRYLDITPGSRIVYAYTSHVDDVPRWTSLVTVELHPEADGTHVRWTEQAAFLTPSAEPDHDFPHLRGATRLRLNGLAAAVKSDANPVHQPGKQKSDG</sequence>
<feature type="compositionally biased region" description="Acidic residues" evidence="2">
    <location>
        <begin position="19"/>
        <end position="31"/>
    </location>
</feature>
<dbReference type="InterPro" id="IPR013538">
    <property type="entry name" value="ASHA1/2-like_C"/>
</dbReference>
<feature type="region of interest" description="Disordered" evidence="2">
    <location>
        <begin position="1"/>
        <end position="31"/>
    </location>
</feature>
<gene>
    <name evidence="4" type="ORF">HEK616_30900</name>
</gene>
<evidence type="ECO:0000313" key="5">
    <source>
        <dbReference type="Proteomes" id="UP001059597"/>
    </source>
</evidence>
<keyword evidence="5" id="KW-1185">Reference proteome</keyword>
<evidence type="ECO:0000256" key="2">
    <source>
        <dbReference type="SAM" id="MobiDB-lite"/>
    </source>
</evidence>
<feature type="domain" description="Activator of Hsp90 ATPase homologue 1/2-like C-terminal" evidence="3">
    <location>
        <begin position="57"/>
        <end position="169"/>
    </location>
</feature>
<organism evidence="4 5">
    <name type="scientific">Streptomyces nigrescens</name>
    <dbReference type="NCBI Taxonomy" id="1920"/>
    <lineage>
        <taxon>Bacteria</taxon>
        <taxon>Bacillati</taxon>
        <taxon>Actinomycetota</taxon>
        <taxon>Actinomycetes</taxon>
        <taxon>Kitasatosporales</taxon>
        <taxon>Streptomycetaceae</taxon>
        <taxon>Streptomyces</taxon>
    </lineage>
</organism>
<dbReference type="EMBL" id="AP026073">
    <property type="protein sequence ID" value="BDM69603.1"/>
    <property type="molecule type" value="Genomic_DNA"/>
</dbReference>
<proteinExistence type="inferred from homology"/>
<dbReference type="Proteomes" id="UP001059597">
    <property type="component" value="Chromosome"/>
</dbReference>